<dbReference type="SUPFAM" id="SSF110857">
    <property type="entry name" value="Gamma-glutamyl cyclotransferase-like"/>
    <property type="match status" value="1"/>
</dbReference>
<dbReference type="InterPro" id="IPR009288">
    <property type="entry name" value="AIG2-like_dom"/>
</dbReference>
<evidence type="ECO:0000259" key="1">
    <source>
        <dbReference type="Pfam" id="PF06094"/>
    </source>
</evidence>
<name>A0ABQ1XS65_9PROT</name>
<feature type="domain" description="Gamma-glutamylcyclotransferase AIG2-like" evidence="1">
    <location>
        <begin position="11"/>
        <end position="127"/>
    </location>
</feature>
<dbReference type="RefSeq" id="WP_188452202.1">
    <property type="nucleotide sequence ID" value="NZ_BMFS01000007.1"/>
</dbReference>
<protein>
    <recommendedName>
        <fullName evidence="1">Gamma-glutamylcyclotransferase AIG2-like domain-containing protein</fullName>
    </recommendedName>
</protein>
<keyword evidence="3" id="KW-1185">Reference proteome</keyword>
<dbReference type="Proteomes" id="UP000648722">
    <property type="component" value="Unassembled WGS sequence"/>
</dbReference>
<dbReference type="Pfam" id="PF06094">
    <property type="entry name" value="GGACT"/>
    <property type="match status" value="1"/>
</dbReference>
<proteinExistence type="predicted"/>
<dbReference type="CDD" id="cd06661">
    <property type="entry name" value="GGCT_like"/>
    <property type="match status" value="1"/>
</dbReference>
<reference evidence="3" key="1">
    <citation type="journal article" date="2019" name="Int. J. Syst. Evol. Microbiol.">
        <title>The Global Catalogue of Microorganisms (GCM) 10K type strain sequencing project: providing services to taxonomists for standard genome sequencing and annotation.</title>
        <authorList>
            <consortium name="The Broad Institute Genomics Platform"/>
            <consortium name="The Broad Institute Genome Sequencing Center for Infectious Disease"/>
            <person name="Wu L."/>
            <person name="Ma J."/>
        </authorList>
    </citation>
    <scope>NUCLEOTIDE SEQUENCE [LARGE SCALE GENOMIC DNA]</scope>
    <source>
        <strain evidence="3">CGMCC 1.12766</strain>
    </source>
</reference>
<dbReference type="EMBL" id="BMFS01000007">
    <property type="protein sequence ID" value="GGH01867.1"/>
    <property type="molecule type" value="Genomic_DNA"/>
</dbReference>
<dbReference type="InterPro" id="IPR013024">
    <property type="entry name" value="GGCT-like"/>
</dbReference>
<organism evidence="2 3">
    <name type="scientific">Glycocaulis albus</name>
    <dbReference type="NCBI Taxonomy" id="1382801"/>
    <lineage>
        <taxon>Bacteria</taxon>
        <taxon>Pseudomonadati</taxon>
        <taxon>Pseudomonadota</taxon>
        <taxon>Alphaproteobacteria</taxon>
        <taxon>Maricaulales</taxon>
        <taxon>Maricaulaceae</taxon>
        <taxon>Glycocaulis</taxon>
    </lineage>
</organism>
<evidence type="ECO:0000313" key="3">
    <source>
        <dbReference type="Proteomes" id="UP000648722"/>
    </source>
</evidence>
<comment type="caution">
    <text evidence="2">The sequence shown here is derived from an EMBL/GenBank/DDBJ whole genome shotgun (WGS) entry which is preliminary data.</text>
</comment>
<sequence length="134" mass="14722">MSGVKAGDAFAVYGLLRKGASGFAEFGLARAFRPLGPCRIPGVIHDLGGYPGLIAGQGEVIGELFEVTDVSVIARLDAFEDYDPHKPEGSRYLRRRIRLLSPDAEAWVYVWNRPVSGFARVESGDWLEWAGRKV</sequence>
<gene>
    <name evidence="2" type="ORF">GCM10007420_17560</name>
</gene>
<dbReference type="Gene3D" id="3.10.490.10">
    <property type="entry name" value="Gamma-glutamyl cyclotransferase-like"/>
    <property type="match status" value="1"/>
</dbReference>
<evidence type="ECO:0000313" key="2">
    <source>
        <dbReference type="EMBL" id="GGH01867.1"/>
    </source>
</evidence>
<dbReference type="InterPro" id="IPR036568">
    <property type="entry name" value="GGCT-like_sf"/>
</dbReference>
<accession>A0ABQ1XS65</accession>